<proteinExistence type="predicted"/>
<evidence type="ECO:0000313" key="1">
    <source>
        <dbReference type="EMBL" id="GGJ78178.1"/>
    </source>
</evidence>
<comment type="caution">
    <text evidence="1">The sequence shown here is derived from an EMBL/GenBank/DDBJ whole genome shotgun (WGS) entry which is preliminary data.</text>
</comment>
<protein>
    <submittedName>
        <fullName evidence="1">Uncharacterized protein</fullName>
    </submittedName>
</protein>
<gene>
    <name evidence="1" type="ORF">GCM10008939_22680</name>
</gene>
<reference evidence="1" key="1">
    <citation type="journal article" date="2014" name="Int. J. Syst. Evol. Microbiol.">
        <title>Complete genome sequence of Corynebacterium casei LMG S-19264T (=DSM 44701T), isolated from a smear-ripened cheese.</title>
        <authorList>
            <consortium name="US DOE Joint Genome Institute (JGI-PGF)"/>
            <person name="Walter F."/>
            <person name="Albersmeier A."/>
            <person name="Kalinowski J."/>
            <person name="Ruckert C."/>
        </authorList>
    </citation>
    <scope>NUCLEOTIDE SEQUENCE</scope>
    <source>
        <strain evidence="1">JCM 14371</strain>
    </source>
</reference>
<evidence type="ECO:0000313" key="2">
    <source>
        <dbReference type="Proteomes" id="UP000635726"/>
    </source>
</evidence>
<dbReference type="EMBL" id="BMOE01000007">
    <property type="protein sequence ID" value="GGJ78178.1"/>
    <property type="molecule type" value="Genomic_DNA"/>
</dbReference>
<organism evidence="1 2">
    <name type="scientific">Deinococcus aquiradiocola</name>
    <dbReference type="NCBI Taxonomy" id="393059"/>
    <lineage>
        <taxon>Bacteria</taxon>
        <taxon>Thermotogati</taxon>
        <taxon>Deinococcota</taxon>
        <taxon>Deinococci</taxon>
        <taxon>Deinococcales</taxon>
        <taxon>Deinococcaceae</taxon>
        <taxon>Deinococcus</taxon>
    </lineage>
</organism>
<dbReference type="Proteomes" id="UP000635726">
    <property type="component" value="Unassembled WGS sequence"/>
</dbReference>
<dbReference type="AlphaFoldDB" id="A0A917PGW9"/>
<keyword evidence="2" id="KW-1185">Reference proteome</keyword>
<name>A0A917PGW9_9DEIO</name>
<reference evidence="1" key="2">
    <citation type="submission" date="2020-09" db="EMBL/GenBank/DDBJ databases">
        <authorList>
            <person name="Sun Q."/>
            <person name="Ohkuma M."/>
        </authorList>
    </citation>
    <scope>NUCLEOTIDE SEQUENCE</scope>
    <source>
        <strain evidence="1">JCM 14371</strain>
    </source>
</reference>
<sequence>MAVPVPWVMMFRVELWMPEANLLLRNLTHTASVSEAMQSCVLHRGEPLVWEMEQVGVWSARSAVFEYRIVALTASAPQVLGPREDREGRCGGDAAESA</sequence>
<accession>A0A917PGW9</accession>